<reference evidence="1 2" key="1">
    <citation type="journal article" date="2018" name="Mol. Biol. Evol.">
        <title>Broad Genomic Sampling Reveals a Smut Pathogenic Ancestry of the Fungal Clade Ustilaginomycotina.</title>
        <authorList>
            <person name="Kijpornyongpan T."/>
            <person name="Mondo S.J."/>
            <person name="Barry K."/>
            <person name="Sandor L."/>
            <person name="Lee J."/>
            <person name="Lipzen A."/>
            <person name="Pangilinan J."/>
            <person name="LaButti K."/>
            <person name="Hainaut M."/>
            <person name="Henrissat B."/>
            <person name="Grigoriev I.V."/>
            <person name="Spatafora J.W."/>
            <person name="Aime M.C."/>
        </authorList>
    </citation>
    <scope>NUCLEOTIDE SEQUENCE [LARGE SCALE GENOMIC DNA]</scope>
    <source>
        <strain evidence="1 2">MCA 5214</strain>
    </source>
</reference>
<evidence type="ECO:0000313" key="2">
    <source>
        <dbReference type="Proteomes" id="UP000245884"/>
    </source>
</evidence>
<evidence type="ECO:0000313" key="1">
    <source>
        <dbReference type="EMBL" id="PWN30931.1"/>
    </source>
</evidence>
<name>A0A316V320_9BASI</name>
<protein>
    <submittedName>
        <fullName evidence="1">Uncharacterized protein</fullName>
    </submittedName>
</protein>
<organism evidence="1 2">
    <name type="scientific">Jaminaea rosea</name>
    <dbReference type="NCBI Taxonomy" id="1569628"/>
    <lineage>
        <taxon>Eukaryota</taxon>
        <taxon>Fungi</taxon>
        <taxon>Dikarya</taxon>
        <taxon>Basidiomycota</taxon>
        <taxon>Ustilaginomycotina</taxon>
        <taxon>Exobasidiomycetes</taxon>
        <taxon>Microstromatales</taxon>
        <taxon>Microstromatales incertae sedis</taxon>
        <taxon>Jaminaea</taxon>
    </lineage>
</organism>
<dbReference type="GeneID" id="37031289"/>
<sequence>MSAATVVAKAATVLRAASVEATVLRVATAVSLSSAPAVTVASLSLAASRAATVPLTAVSRATALNSPVATVRATDSRASVASSPASAVLSRVTEVLPPRAVTEGEYRAEIQVARFVTACVQGRRAMRGSLGRSWQCRRRVSQQPAVHPQRLHHTWREGMVHIHTSSESTLVVSETCSVLHPCSLSPASARLVLGLSWPPSLPPPLRSMERDSPDSYNYWD</sequence>
<proteinExistence type="predicted"/>
<accession>A0A316V320</accession>
<dbReference type="RefSeq" id="XP_025365543.1">
    <property type="nucleotide sequence ID" value="XM_025509466.1"/>
</dbReference>
<gene>
    <name evidence="1" type="ORF">BDZ90DRAFT_28440</name>
</gene>
<dbReference type="AlphaFoldDB" id="A0A316V320"/>
<keyword evidence="2" id="KW-1185">Reference proteome</keyword>
<dbReference type="Proteomes" id="UP000245884">
    <property type="component" value="Unassembled WGS sequence"/>
</dbReference>
<dbReference type="EMBL" id="KZ819662">
    <property type="protein sequence ID" value="PWN30931.1"/>
    <property type="molecule type" value="Genomic_DNA"/>
</dbReference>